<comment type="subcellular location">
    <subcellularLocation>
        <location evidence="1">Membrane</location>
        <topology evidence="1">Multi-pass membrane protein</topology>
    </subcellularLocation>
</comment>
<comment type="similarity">
    <text evidence="2">Belongs to the GtrA family.</text>
</comment>
<dbReference type="Pfam" id="PF04138">
    <property type="entry name" value="GtrA_DPMS_TM"/>
    <property type="match status" value="1"/>
</dbReference>
<name>A0A172Q5Z4_9STRE</name>
<feature type="transmembrane region" description="Helical" evidence="6">
    <location>
        <begin position="49"/>
        <end position="69"/>
    </location>
</feature>
<keyword evidence="9" id="KW-1185">Reference proteome</keyword>
<dbReference type="OrthoDB" id="361483at2"/>
<evidence type="ECO:0000256" key="2">
    <source>
        <dbReference type="ARBA" id="ARBA00009399"/>
    </source>
</evidence>
<evidence type="ECO:0000256" key="6">
    <source>
        <dbReference type="SAM" id="Phobius"/>
    </source>
</evidence>
<accession>A0A172Q5Z4</accession>
<dbReference type="STRING" id="1811193.A0O21_01910"/>
<dbReference type="PANTHER" id="PTHR38459">
    <property type="entry name" value="PROPHAGE BACTOPRENOL-LINKED GLUCOSE TRANSLOCASE HOMOLOG"/>
    <property type="match status" value="1"/>
</dbReference>
<feature type="domain" description="GtrA/DPMS transmembrane" evidence="7">
    <location>
        <begin position="20"/>
        <end position="146"/>
    </location>
</feature>
<dbReference type="InterPro" id="IPR051401">
    <property type="entry name" value="GtrA_CellWall_Glycosyl"/>
</dbReference>
<evidence type="ECO:0000259" key="7">
    <source>
        <dbReference type="Pfam" id="PF04138"/>
    </source>
</evidence>
<evidence type="ECO:0000256" key="5">
    <source>
        <dbReference type="ARBA" id="ARBA00023136"/>
    </source>
</evidence>
<gene>
    <name evidence="8" type="ORF">A0O21_01910</name>
</gene>
<sequence>MKKYFNKTFLTQAIQNEIIKYLFFGVLTTVFYMTVRILIFTVYPSGLVSTSLANILAVIFAFVTNDFFVFDQERRGWFSRFLKFALARLFTYFLDVFLAYVFVDTFPHIIGRFVHNNLAWVNAIETFISQILIMVTNYLFSKLFIFKNKKS</sequence>
<reference evidence="8 9" key="1">
    <citation type="journal article" date="2016" name="Int. J. Syst. Evol. Microbiol.">
        <title>Streptococcuspantholopis sp. nov., isolated from faeces of the Tibetan antelope (Pantholops hodgsonii).</title>
        <authorList>
            <person name="Bai X."/>
            <person name="Xiong Y."/>
            <person name="Lu S."/>
            <person name="Jin D."/>
            <person name="Lai X."/>
            <person name="Yang J."/>
            <person name="Niu L."/>
            <person name="Hu S."/>
            <person name="Meng X."/>
            <person name="Pu J."/>
            <person name="Ye C."/>
            <person name="Xu J."/>
        </authorList>
    </citation>
    <scope>NUCLEOTIDE SEQUENCE [LARGE SCALE GENOMIC DNA]</scope>
    <source>
        <strain evidence="8 9">TA 26</strain>
    </source>
</reference>
<dbReference type="EMBL" id="CP014699">
    <property type="protein sequence ID" value="AND78867.1"/>
    <property type="molecule type" value="Genomic_DNA"/>
</dbReference>
<dbReference type="AlphaFoldDB" id="A0A172Q5Z4"/>
<dbReference type="GO" id="GO:0005886">
    <property type="term" value="C:plasma membrane"/>
    <property type="evidence" value="ECO:0007669"/>
    <property type="project" value="TreeGrafter"/>
</dbReference>
<keyword evidence="4 6" id="KW-1133">Transmembrane helix</keyword>
<dbReference type="Proteomes" id="UP000077317">
    <property type="component" value="Chromosome"/>
</dbReference>
<organism evidence="8 9">
    <name type="scientific">Streptococcus pantholopis</name>
    <dbReference type="NCBI Taxonomy" id="1811193"/>
    <lineage>
        <taxon>Bacteria</taxon>
        <taxon>Bacillati</taxon>
        <taxon>Bacillota</taxon>
        <taxon>Bacilli</taxon>
        <taxon>Lactobacillales</taxon>
        <taxon>Streptococcaceae</taxon>
        <taxon>Streptococcus</taxon>
    </lineage>
</organism>
<evidence type="ECO:0000256" key="3">
    <source>
        <dbReference type="ARBA" id="ARBA00022692"/>
    </source>
</evidence>
<dbReference type="PANTHER" id="PTHR38459:SF5">
    <property type="entry name" value="CELL WALL TEICHOIC ACID GLYCOSYLATION PROTEIN GTCA"/>
    <property type="match status" value="1"/>
</dbReference>
<evidence type="ECO:0000256" key="1">
    <source>
        <dbReference type="ARBA" id="ARBA00004141"/>
    </source>
</evidence>
<keyword evidence="3 6" id="KW-0812">Transmembrane</keyword>
<feature type="transmembrane region" description="Helical" evidence="6">
    <location>
        <begin position="81"/>
        <end position="103"/>
    </location>
</feature>
<protein>
    <submittedName>
        <fullName evidence="8">Sugar translocase</fullName>
    </submittedName>
</protein>
<evidence type="ECO:0000313" key="8">
    <source>
        <dbReference type="EMBL" id="AND78867.1"/>
    </source>
</evidence>
<proteinExistence type="inferred from homology"/>
<evidence type="ECO:0000256" key="4">
    <source>
        <dbReference type="ARBA" id="ARBA00022989"/>
    </source>
</evidence>
<evidence type="ECO:0000313" key="9">
    <source>
        <dbReference type="Proteomes" id="UP000077317"/>
    </source>
</evidence>
<keyword evidence="5 6" id="KW-0472">Membrane</keyword>
<dbReference type="InterPro" id="IPR007267">
    <property type="entry name" value="GtrA_DPMS_TM"/>
</dbReference>
<dbReference type="RefSeq" id="WP_067060495.1">
    <property type="nucleotide sequence ID" value="NZ_CP014699.1"/>
</dbReference>
<feature type="transmembrane region" description="Helical" evidence="6">
    <location>
        <begin position="21"/>
        <end position="43"/>
    </location>
</feature>
<feature type="transmembrane region" description="Helical" evidence="6">
    <location>
        <begin position="118"/>
        <end position="140"/>
    </location>
</feature>
<dbReference type="GO" id="GO:0000271">
    <property type="term" value="P:polysaccharide biosynthetic process"/>
    <property type="evidence" value="ECO:0007669"/>
    <property type="project" value="InterPro"/>
</dbReference>
<reference evidence="9" key="2">
    <citation type="submission" date="2016-03" db="EMBL/GenBank/DDBJ databases">
        <title>Streptococcus antelopensis sp. nov., isolated from the feces of the Tibetan antelope (Pantholops hodgsonii) in Hoh Xil National Nature Reserve, Qinghai, China.</title>
        <authorList>
            <person name="Bai X."/>
        </authorList>
    </citation>
    <scope>NUCLEOTIDE SEQUENCE [LARGE SCALE GENOMIC DNA]</scope>
    <source>
        <strain evidence="9">TA 26</strain>
    </source>
</reference>
<dbReference type="KEGG" id="spat:A0O21_01910"/>